<proteinExistence type="inferred from homology"/>
<comment type="caution">
    <text evidence="7">The sequence shown here is derived from an EMBL/GenBank/DDBJ whole genome shotgun (WGS) entry which is preliminary data.</text>
</comment>
<dbReference type="Pfam" id="PF25973">
    <property type="entry name" value="BSH_CzcB"/>
    <property type="match status" value="1"/>
</dbReference>
<evidence type="ECO:0000259" key="6">
    <source>
        <dbReference type="Pfam" id="PF25973"/>
    </source>
</evidence>
<feature type="chain" id="PRO_5021932165" evidence="3">
    <location>
        <begin position="25"/>
        <end position="356"/>
    </location>
</feature>
<dbReference type="PANTHER" id="PTHR30469">
    <property type="entry name" value="MULTIDRUG RESISTANCE PROTEIN MDTA"/>
    <property type="match status" value="1"/>
</dbReference>
<dbReference type="PANTHER" id="PTHR30469:SF11">
    <property type="entry name" value="BLL4320 PROTEIN"/>
    <property type="match status" value="1"/>
</dbReference>
<keyword evidence="3" id="KW-0732">Signal</keyword>
<dbReference type="GO" id="GO:0015562">
    <property type="term" value="F:efflux transmembrane transporter activity"/>
    <property type="evidence" value="ECO:0007669"/>
    <property type="project" value="TreeGrafter"/>
</dbReference>
<dbReference type="RefSeq" id="WP_144347432.1">
    <property type="nucleotide sequence ID" value="NZ_VMKP01000002.1"/>
</dbReference>
<sequence length="356" mass="39266">MNAIPRIFGRLTVCLMMLPAVAWAQSDAAPVRLSAVEAGQQRDRIEAVGEARAARSVTLYPESTGIVTRLNVAAGERVEAGETLVELESAQARNALERASAELRDARNRLERYESGKGAGTFSPTTLENVRREVEIARLTREQAQLDLADRSRQAPFAGHLGLTDLEVGQRVDPDTPITTLDDRQTLRVRFRLAGHYHGQLAVGDRITLTAWARPESPVSATIQAIDSRIDRDTGTFQLEARLDNRDDRFRPGMRFRIIRELAGPRHASIPATALQWGDNGAYVWRVEAGTAERVNVTLVARQADQVLVDGPLEIGDDVVSEGAQRMRPGIEVRIIDPATLDDYPRIDAVRDTPAQ</sequence>
<dbReference type="Gene3D" id="2.40.50.100">
    <property type="match status" value="1"/>
</dbReference>
<dbReference type="InterPro" id="IPR058647">
    <property type="entry name" value="BSH_CzcB-like"/>
</dbReference>
<feature type="domain" description="CusB-like beta-barrel" evidence="4">
    <location>
        <begin position="198"/>
        <end position="257"/>
    </location>
</feature>
<accession>A0A557RJ73</accession>
<dbReference type="Proteomes" id="UP000316688">
    <property type="component" value="Unassembled WGS sequence"/>
</dbReference>
<dbReference type="Gene3D" id="2.40.30.170">
    <property type="match status" value="1"/>
</dbReference>
<dbReference type="GO" id="GO:1990281">
    <property type="term" value="C:efflux pump complex"/>
    <property type="evidence" value="ECO:0007669"/>
    <property type="project" value="TreeGrafter"/>
</dbReference>
<feature type="coiled-coil region" evidence="2">
    <location>
        <begin position="89"/>
        <end position="147"/>
    </location>
</feature>
<dbReference type="Pfam" id="PF25967">
    <property type="entry name" value="RND-MFP_C"/>
    <property type="match status" value="1"/>
</dbReference>
<dbReference type="AlphaFoldDB" id="A0A557RJ73"/>
<feature type="signal peptide" evidence="3">
    <location>
        <begin position="1"/>
        <end position="24"/>
    </location>
</feature>
<comment type="similarity">
    <text evidence="1">Belongs to the membrane fusion protein (MFP) (TC 8.A.1) family.</text>
</comment>
<evidence type="ECO:0000313" key="8">
    <source>
        <dbReference type="Proteomes" id="UP000316688"/>
    </source>
</evidence>
<dbReference type="InterPro" id="IPR058792">
    <property type="entry name" value="Beta-barrel_RND_2"/>
</dbReference>
<dbReference type="SUPFAM" id="SSF111369">
    <property type="entry name" value="HlyD-like secretion proteins"/>
    <property type="match status" value="1"/>
</dbReference>
<evidence type="ECO:0000256" key="3">
    <source>
        <dbReference type="SAM" id="SignalP"/>
    </source>
</evidence>
<feature type="domain" description="Multidrug resistance protein MdtA-like C-terminal permuted SH3" evidence="5">
    <location>
        <begin position="270"/>
        <end position="326"/>
    </location>
</feature>
<dbReference type="Gene3D" id="1.10.287.470">
    <property type="entry name" value="Helix hairpin bin"/>
    <property type="match status" value="1"/>
</dbReference>
<reference evidence="7 8" key="1">
    <citation type="submission" date="2019-07" db="EMBL/GenBank/DDBJ databases">
        <title>Reclasification of Spiribacter aquaticus.</title>
        <authorList>
            <person name="Leon M.J."/>
            <person name="Sanchez-Porro C."/>
            <person name="Ventosa A."/>
        </authorList>
    </citation>
    <scope>NUCLEOTIDE SEQUENCE [LARGE SCALE GENOMIC DNA]</scope>
    <source>
        <strain evidence="7 8">SP30</strain>
    </source>
</reference>
<evidence type="ECO:0000259" key="5">
    <source>
        <dbReference type="Pfam" id="PF25967"/>
    </source>
</evidence>
<evidence type="ECO:0000259" key="4">
    <source>
        <dbReference type="Pfam" id="PF25954"/>
    </source>
</evidence>
<dbReference type="InterPro" id="IPR006143">
    <property type="entry name" value="RND_pump_MFP"/>
</dbReference>
<dbReference type="EMBL" id="VMKP01000002">
    <property type="protein sequence ID" value="TVO65207.1"/>
    <property type="molecule type" value="Genomic_DNA"/>
</dbReference>
<dbReference type="NCBIfam" id="TIGR01730">
    <property type="entry name" value="RND_mfp"/>
    <property type="match status" value="1"/>
</dbReference>
<organism evidence="7 8">
    <name type="scientific">Spiribacter aquaticus</name>
    <dbReference type="NCBI Taxonomy" id="1935996"/>
    <lineage>
        <taxon>Bacteria</taxon>
        <taxon>Pseudomonadati</taxon>
        <taxon>Pseudomonadota</taxon>
        <taxon>Gammaproteobacteria</taxon>
        <taxon>Chromatiales</taxon>
        <taxon>Ectothiorhodospiraceae</taxon>
        <taxon>Spiribacter</taxon>
    </lineage>
</organism>
<evidence type="ECO:0000256" key="2">
    <source>
        <dbReference type="SAM" id="Coils"/>
    </source>
</evidence>
<evidence type="ECO:0000313" key="7">
    <source>
        <dbReference type="EMBL" id="TVO65207.1"/>
    </source>
</evidence>
<keyword evidence="8" id="KW-1185">Reference proteome</keyword>
<dbReference type="Pfam" id="PF25954">
    <property type="entry name" value="Beta-barrel_RND_2"/>
    <property type="match status" value="1"/>
</dbReference>
<name>A0A557RJ73_9GAMM</name>
<feature type="domain" description="CzcB-like barrel-sandwich hybrid" evidence="6">
    <location>
        <begin position="57"/>
        <end position="182"/>
    </location>
</feature>
<evidence type="ECO:0000256" key="1">
    <source>
        <dbReference type="ARBA" id="ARBA00009477"/>
    </source>
</evidence>
<protein>
    <submittedName>
        <fullName evidence="7">Efflux RND transporter periplasmic adaptor subunit</fullName>
    </submittedName>
</protein>
<dbReference type="Gene3D" id="2.40.420.20">
    <property type="match status" value="1"/>
</dbReference>
<gene>
    <name evidence="7" type="ORF">FPL11_03725</name>
</gene>
<dbReference type="InterPro" id="IPR058627">
    <property type="entry name" value="MdtA-like_C"/>
</dbReference>
<keyword evidence="2" id="KW-0175">Coiled coil</keyword>